<comment type="similarity">
    <text evidence="2">Belongs to the DODA-type extradiol aromatic ring-opening dioxygenase family.</text>
</comment>
<sequence>MANKQPALFIPHGGGPCFFMDDPTGMWTGMADFLQGLPETLPEKPKAILVISGHWETDGFTVTGTPKPELVFDYFGFPEHTYKLKYDAPGAPELAQKVASLLAEAGLLSQIDPTRGLDHGVFVPLKVAFPEADIPVVEMSVDGKLDPALHLAAGRALASLREEGVLIVATGMSFHNMRGYNDPRFTVPSEQFDAWLTESLALQGSDRDERLNSREQAPAARLAHPDAEHLLPVMIAAGAATGSGKKIYAEHVFQTAISGFRFD</sequence>
<evidence type="ECO:0000313" key="7">
    <source>
        <dbReference type="EMBL" id="HEB44030.1"/>
    </source>
</evidence>
<keyword evidence="5" id="KW-0560">Oxidoreductase</keyword>
<dbReference type="PANTHER" id="PTHR30096:SF0">
    <property type="entry name" value="4,5-DOPA DIOXYGENASE EXTRADIOL-LIKE PROTEIN"/>
    <property type="match status" value="1"/>
</dbReference>
<evidence type="ECO:0000256" key="3">
    <source>
        <dbReference type="ARBA" id="ARBA00022723"/>
    </source>
</evidence>
<feature type="domain" description="Extradiol ring-cleavage dioxygenase class III enzyme subunit B" evidence="6">
    <location>
        <begin position="7"/>
        <end position="253"/>
    </location>
</feature>
<comment type="caution">
    <text evidence="7">The sequence shown here is derived from an EMBL/GenBank/DDBJ whole genome shotgun (WGS) entry which is preliminary data.</text>
</comment>
<evidence type="ECO:0000259" key="6">
    <source>
        <dbReference type="Pfam" id="PF02900"/>
    </source>
</evidence>
<dbReference type="Pfam" id="PF02900">
    <property type="entry name" value="LigB"/>
    <property type="match status" value="1"/>
</dbReference>
<dbReference type="GO" id="GO:0016702">
    <property type="term" value="F:oxidoreductase activity, acting on single donors with incorporation of molecular oxygen, incorporation of two atoms of oxygen"/>
    <property type="evidence" value="ECO:0007669"/>
    <property type="project" value="UniProtKB-ARBA"/>
</dbReference>
<dbReference type="CDD" id="cd07363">
    <property type="entry name" value="45_DOPA_Dioxygenase"/>
    <property type="match status" value="1"/>
</dbReference>
<reference evidence="7" key="1">
    <citation type="journal article" date="2020" name="mSystems">
        <title>Genome- and Community-Level Interaction Insights into Carbon Utilization and Element Cycling Functions of Hydrothermarchaeota in Hydrothermal Sediment.</title>
        <authorList>
            <person name="Zhou Z."/>
            <person name="Liu Y."/>
            <person name="Xu W."/>
            <person name="Pan J."/>
            <person name="Luo Z.H."/>
            <person name="Li M."/>
        </authorList>
    </citation>
    <scope>NUCLEOTIDE SEQUENCE [LARGE SCALE GENOMIC DNA]</scope>
    <source>
        <strain evidence="7">SpSt-243</strain>
    </source>
</reference>
<name>A0A7C1P1Q4_9HYPH</name>
<dbReference type="EMBL" id="DSKI01000522">
    <property type="protein sequence ID" value="HEB44030.1"/>
    <property type="molecule type" value="Genomic_DNA"/>
</dbReference>
<dbReference type="SUPFAM" id="SSF53213">
    <property type="entry name" value="LigB-like"/>
    <property type="match status" value="1"/>
</dbReference>
<dbReference type="InterPro" id="IPR004183">
    <property type="entry name" value="Xdiol_dOase_suB"/>
</dbReference>
<evidence type="ECO:0000256" key="4">
    <source>
        <dbReference type="ARBA" id="ARBA00022833"/>
    </source>
</evidence>
<evidence type="ECO:0000256" key="1">
    <source>
        <dbReference type="ARBA" id="ARBA00001947"/>
    </source>
</evidence>
<comment type="cofactor">
    <cofactor evidence="1">
        <name>Zn(2+)</name>
        <dbReference type="ChEBI" id="CHEBI:29105"/>
    </cofactor>
</comment>
<dbReference type="Gene3D" id="3.40.830.10">
    <property type="entry name" value="LigB-like"/>
    <property type="match status" value="1"/>
</dbReference>
<protein>
    <submittedName>
        <fullName evidence="7">Dioxygenase</fullName>
    </submittedName>
</protein>
<evidence type="ECO:0000256" key="5">
    <source>
        <dbReference type="ARBA" id="ARBA00023002"/>
    </source>
</evidence>
<dbReference type="AlphaFoldDB" id="A0A7C1P1Q4"/>
<dbReference type="InterPro" id="IPR014436">
    <property type="entry name" value="Extradiol_dOase_DODA"/>
</dbReference>
<dbReference type="PANTHER" id="PTHR30096">
    <property type="entry name" value="4,5-DOPA DIOXYGENASE EXTRADIOL-LIKE PROTEIN"/>
    <property type="match status" value="1"/>
</dbReference>
<keyword evidence="3" id="KW-0479">Metal-binding</keyword>
<keyword evidence="7" id="KW-0223">Dioxygenase</keyword>
<keyword evidence="4" id="KW-0862">Zinc</keyword>
<dbReference type="PIRSF" id="PIRSF006157">
    <property type="entry name" value="Doxgns_DODA"/>
    <property type="match status" value="1"/>
</dbReference>
<accession>A0A7C1P1Q4</accession>
<dbReference type="GO" id="GO:0008270">
    <property type="term" value="F:zinc ion binding"/>
    <property type="evidence" value="ECO:0007669"/>
    <property type="project" value="InterPro"/>
</dbReference>
<gene>
    <name evidence="7" type="ORF">ENP70_10115</name>
</gene>
<organism evidence="7">
    <name type="scientific">Agrobacterium albertimagni</name>
    <dbReference type="NCBI Taxonomy" id="147266"/>
    <lineage>
        <taxon>Bacteria</taxon>
        <taxon>Pseudomonadati</taxon>
        <taxon>Pseudomonadota</taxon>
        <taxon>Alphaproteobacteria</taxon>
        <taxon>Hyphomicrobiales</taxon>
        <taxon>Rhizobiaceae</taxon>
        <taxon>Rhizobium/Agrobacterium group</taxon>
        <taxon>Agrobacterium</taxon>
    </lineage>
</organism>
<proteinExistence type="inferred from homology"/>
<dbReference type="GO" id="GO:0008198">
    <property type="term" value="F:ferrous iron binding"/>
    <property type="evidence" value="ECO:0007669"/>
    <property type="project" value="InterPro"/>
</dbReference>
<evidence type="ECO:0000256" key="2">
    <source>
        <dbReference type="ARBA" id="ARBA00007581"/>
    </source>
</evidence>